<dbReference type="Gene3D" id="1.10.3300.10">
    <property type="entry name" value="Jann2411-like domain"/>
    <property type="match status" value="1"/>
</dbReference>
<dbReference type="EMBL" id="MTBP01000002">
    <property type="protein sequence ID" value="POM24423.1"/>
    <property type="molecule type" value="Genomic_DNA"/>
</dbReference>
<sequence>MTATDAALLLRDFVNTLDAETGTDELAAPDRLTAWLRSQNLLPPGTAAGPADLRTAVALREGLRDALRAHHDGAAPGRGLDAVLAGLPLRVAVPGDADPVLVPVGDGAATALARLAAAVMAAVAGGTWQRLKICPACAWAFLDTSRNRSRTWCSMRVCGNRTKTRAYRARRAAPDETAPPRR</sequence>
<evidence type="ECO:0000313" key="2">
    <source>
        <dbReference type="EMBL" id="POM24423.1"/>
    </source>
</evidence>
<evidence type="ECO:0000259" key="1">
    <source>
        <dbReference type="Pfam" id="PF11706"/>
    </source>
</evidence>
<dbReference type="Proteomes" id="UP000242367">
    <property type="component" value="Unassembled WGS sequence"/>
</dbReference>
<dbReference type="SUPFAM" id="SSF160904">
    <property type="entry name" value="Jann2411-like"/>
    <property type="match status" value="1"/>
</dbReference>
<dbReference type="InterPro" id="IPR023286">
    <property type="entry name" value="ABATE_dom_sf"/>
</dbReference>
<dbReference type="RefSeq" id="WP_103563556.1">
    <property type="nucleotide sequence ID" value="NZ_MTBP01000002.1"/>
</dbReference>
<dbReference type="InterPro" id="IPR021005">
    <property type="entry name" value="Znf_CGNR"/>
</dbReference>
<dbReference type="PANTHER" id="PTHR35525:SF3">
    <property type="entry name" value="BLL6575 PROTEIN"/>
    <property type="match status" value="1"/>
</dbReference>
<name>A0A2P4UH83_9ACTN</name>
<dbReference type="Pfam" id="PF07336">
    <property type="entry name" value="ABATE"/>
    <property type="match status" value="1"/>
</dbReference>
<evidence type="ECO:0000313" key="3">
    <source>
        <dbReference type="Proteomes" id="UP000242367"/>
    </source>
</evidence>
<dbReference type="Pfam" id="PF11706">
    <property type="entry name" value="zf-CGNR"/>
    <property type="match status" value="1"/>
</dbReference>
<gene>
    <name evidence="2" type="ORF">BTM25_30520</name>
</gene>
<dbReference type="PANTHER" id="PTHR35525">
    <property type="entry name" value="BLL6575 PROTEIN"/>
    <property type="match status" value="1"/>
</dbReference>
<accession>A0A2P4UH83</accession>
<keyword evidence="3" id="KW-1185">Reference proteome</keyword>
<organism evidence="2 3">
    <name type="scientific">Actinomadura rubteroloni</name>
    <dbReference type="NCBI Taxonomy" id="1926885"/>
    <lineage>
        <taxon>Bacteria</taxon>
        <taxon>Bacillati</taxon>
        <taxon>Actinomycetota</taxon>
        <taxon>Actinomycetes</taxon>
        <taxon>Streptosporangiales</taxon>
        <taxon>Thermomonosporaceae</taxon>
        <taxon>Actinomadura</taxon>
    </lineage>
</organism>
<protein>
    <submittedName>
        <fullName evidence="2">CGNR zinc finger</fullName>
    </submittedName>
</protein>
<proteinExistence type="predicted"/>
<reference evidence="2 3" key="1">
    <citation type="journal article" date="2017" name="Chemistry">
        <title>Isolation, Biosynthesis and Chemical Modifications of Rubterolones A-F: Rare Tropolone Alkaloids from Actinomadura sp. 5-2.</title>
        <authorList>
            <person name="Guo H."/>
            <person name="Benndorf R."/>
            <person name="Leichnitz D."/>
            <person name="Klassen J.L."/>
            <person name="Vollmers J."/>
            <person name="Gorls H."/>
            <person name="Steinacker M."/>
            <person name="Weigel C."/>
            <person name="Dahse H.M."/>
            <person name="Kaster A.K."/>
            <person name="de Beer Z.W."/>
            <person name="Poulsen M."/>
            <person name="Beemelmanns C."/>
        </authorList>
    </citation>
    <scope>NUCLEOTIDE SEQUENCE [LARGE SCALE GENOMIC DNA]</scope>
    <source>
        <strain evidence="2 3">5-2</strain>
    </source>
</reference>
<comment type="caution">
    <text evidence="2">The sequence shown here is derived from an EMBL/GenBank/DDBJ whole genome shotgun (WGS) entry which is preliminary data.</text>
</comment>
<dbReference type="InterPro" id="IPR010852">
    <property type="entry name" value="ABATE"/>
</dbReference>
<feature type="domain" description="Zinc finger CGNR" evidence="1">
    <location>
        <begin position="130"/>
        <end position="171"/>
    </location>
</feature>
<dbReference type="AlphaFoldDB" id="A0A2P4UH83"/>